<dbReference type="InterPro" id="IPR004360">
    <property type="entry name" value="Glyas_Fos-R_dOase_dom"/>
</dbReference>
<dbReference type="InterPro" id="IPR037523">
    <property type="entry name" value="VOC_core"/>
</dbReference>
<keyword evidence="3" id="KW-1185">Reference proteome</keyword>
<comment type="caution">
    <text evidence="2">The sequence shown here is derived from an EMBL/GenBank/DDBJ whole genome shotgun (WGS) entry which is preliminary data.</text>
</comment>
<dbReference type="AlphaFoldDB" id="A0A4S3B662"/>
<dbReference type="Proteomes" id="UP000310506">
    <property type="component" value="Unassembled WGS sequence"/>
</dbReference>
<evidence type="ECO:0000313" key="2">
    <source>
        <dbReference type="EMBL" id="THB60075.1"/>
    </source>
</evidence>
<dbReference type="PROSITE" id="PS51819">
    <property type="entry name" value="VOC"/>
    <property type="match status" value="2"/>
</dbReference>
<sequence length="303" mass="34612">MKFFMGGSYDMENFSLDPKIQLASIAIKVKDIDKMVGFYQRVVGLDLINEENDMAIMGIGSKKSKLLGLIYLPEGEEGSNNRTGLNHIAYVFPERFQLASFVHHLLQMNYPIDGTSDHGYCEAIYITDPEGNRLSFSWDRPKDQWPLLDGKIDGVTKELDLYRMMGAGYGEYTGVPEDTKLGSIHLSVDDLDESYDFYTKTLGFELKDDDFINAHYLTLNEYHHQIALSAWSPTMGDHYIEDEDLGVDHITFKVPSFESLLQLKEHLEDKNLAVYFNKGKKIIGLTDPNGIQMWFMVFEKIPC</sequence>
<dbReference type="Gene3D" id="3.10.180.10">
    <property type="entry name" value="2,3-Dihydroxybiphenyl 1,2-Dioxygenase, domain 1"/>
    <property type="match status" value="2"/>
</dbReference>
<dbReference type="Pfam" id="PF00903">
    <property type="entry name" value="Glyoxalase"/>
    <property type="match status" value="2"/>
</dbReference>
<dbReference type="PANTHER" id="PTHR43279:SF1">
    <property type="entry name" value="CATECHOL-2,3-DIOXYGENASE"/>
    <property type="match status" value="1"/>
</dbReference>
<accession>A0A4S3B662</accession>
<evidence type="ECO:0000313" key="3">
    <source>
        <dbReference type="Proteomes" id="UP000310506"/>
    </source>
</evidence>
<dbReference type="EMBL" id="SDGV01000045">
    <property type="protein sequence ID" value="THB60075.1"/>
    <property type="molecule type" value="Genomic_DNA"/>
</dbReference>
<dbReference type="OrthoDB" id="9792626at2"/>
<feature type="domain" description="VOC" evidence="1">
    <location>
        <begin position="21"/>
        <end position="139"/>
    </location>
</feature>
<protein>
    <recommendedName>
        <fullName evidence="1">VOC domain-containing protein</fullName>
    </recommendedName>
</protein>
<feature type="domain" description="VOC" evidence="1">
    <location>
        <begin position="180"/>
        <end position="298"/>
    </location>
</feature>
<organism evidence="2 3">
    <name type="scientific">Vagococcus silagei</name>
    <dbReference type="NCBI Taxonomy" id="2508885"/>
    <lineage>
        <taxon>Bacteria</taxon>
        <taxon>Bacillati</taxon>
        <taxon>Bacillota</taxon>
        <taxon>Bacilli</taxon>
        <taxon>Lactobacillales</taxon>
        <taxon>Enterococcaceae</taxon>
        <taxon>Vagococcus</taxon>
    </lineage>
</organism>
<dbReference type="PANTHER" id="PTHR43279">
    <property type="entry name" value="CATECHOL-2,3-DIOXYGENASE"/>
    <property type="match status" value="1"/>
</dbReference>
<proteinExistence type="predicted"/>
<name>A0A4S3B662_9ENTE</name>
<dbReference type="SUPFAM" id="SSF54593">
    <property type="entry name" value="Glyoxalase/Bleomycin resistance protein/Dihydroxybiphenyl dioxygenase"/>
    <property type="match status" value="2"/>
</dbReference>
<reference evidence="2 3" key="1">
    <citation type="submission" date="2019-01" db="EMBL/GenBank/DDBJ databases">
        <title>Vagococcus silagei sp. nov. isolated from brewer's grain.</title>
        <authorList>
            <person name="Guu J.-R."/>
        </authorList>
    </citation>
    <scope>NUCLEOTIDE SEQUENCE [LARGE SCALE GENOMIC DNA]</scope>
    <source>
        <strain evidence="2 3">2B-2</strain>
    </source>
</reference>
<gene>
    <name evidence="2" type="ORF">ESZ54_12285</name>
</gene>
<dbReference type="InterPro" id="IPR029068">
    <property type="entry name" value="Glyas_Bleomycin-R_OHBP_Dase"/>
</dbReference>
<evidence type="ECO:0000259" key="1">
    <source>
        <dbReference type="PROSITE" id="PS51819"/>
    </source>
</evidence>